<keyword evidence="4 7" id="KW-0472">Membrane</keyword>
<keyword evidence="2 7" id="KW-0812">Transmembrane</keyword>
<comment type="subcellular location">
    <subcellularLocation>
        <location evidence="1">Membrane</location>
    </subcellularLocation>
</comment>
<comment type="caution">
    <text evidence="8">The sequence shown here is derived from an EMBL/GenBank/DDBJ whole genome shotgun (WGS) entry which is preliminary data.</text>
</comment>
<dbReference type="InterPro" id="IPR019533">
    <property type="entry name" value="Peptidase_S26"/>
</dbReference>
<evidence type="ECO:0000313" key="8">
    <source>
        <dbReference type="EMBL" id="MCA5892129.1"/>
    </source>
</evidence>
<dbReference type="Proteomes" id="UP001319870">
    <property type="component" value="Unassembled WGS sequence"/>
</dbReference>
<feature type="transmembrane region" description="Helical" evidence="7">
    <location>
        <begin position="79"/>
        <end position="101"/>
    </location>
</feature>
<gene>
    <name evidence="8" type="ORF">LEP48_02045</name>
</gene>
<evidence type="ECO:0000313" key="9">
    <source>
        <dbReference type="Proteomes" id="UP001319870"/>
    </source>
</evidence>
<accession>A0ABS7ZE84</accession>
<evidence type="ECO:0000256" key="5">
    <source>
        <dbReference type="NCBIfam" id="TIGR02228"/>
    </source>
</evidence>
<reference evidence="8 9" key="1">
    <citation type="submission" date="2021-09" db="EMBL/GenBank/DDBJ databases">
        <title>Isoptericola luteus sp. nov., a novel bacterium isolated from Harbin, the capital city of Heilongjiang province.</title>
        <authorList>
            <person name="Li J."/>
        </authorList>
    </citation>
    <scope>NUCLEOTIDE SEQUENCE [LARGE SCALE GENOMIC DNA]</scope>
    <source>
        <strain evidence="8 9">NEAU-Y5</strain>
    </source>
</reference>
<organism evidence="8 9">
    <name type="scientific">Isoptericola luteus</name>
    <dbReference type="NCBI Taxonomy" id="2879484"/>
    <lineage>
        <taxon>Bacteria</taxon>
        <taxon>Bacillati</taxon>
        <taxon>Actinomycetota</taxon>
        <taxon>Actinomycetes</taxon>
        <taxon>Micrococcales</taxon>
        <taxon>Promicromonosporaceae</taxon>
        <taxon>Isoptericola</taxon>
    </lineage>
</organism>
<dbReference type="InterPro" id="IPR036286">
    <property type="entry name" value="LexA/Signal_pep-like_sf"/>
</dbReference>
<dbReference type="RefSeq" id="WP_225563842.1">
    <property type="nucleotide sequence ID" value="NZ_JAIXCQ010000001.1"/>
</dbReference>
<evidence type="ECO:0000256" key="3">
    <source>
        <dbReference type="ARBA" id="ARBA00022989"/>
    </source>
</evidence>
<dbReference type="EC" id="3.4.21.89" evidence="5"/>
<proteinExistence type="predicted"/>
<sequence>MQTEERATARARAGRTREDDTIADNGTWNATKATDDPADRAADRWPAAPAAATGRAPAPRDGVTGRQDRQGRHPVLSGLWTGFTYGLLSLVLLLAALVIVVPQVVGGVPLTILTGSMEPNLPIGSLAVVRPVEPADVRIGDVVTYLPNPDDPTAVTHRVTGIDVHQDGTRTFTLQGDANTAPDDPVAEHQVRGTVWYAVPGLGYVNTAVNGEHRTVVVYVVAGAFLLWAATLWWRAWRARRHRTS</sequence>
<evidence type="ECO:0000256" key="7">
    <source>
        <dbReference type="SAM" id="Phobius"/>
    </source>
</evidence>
<feature type="compositionally biased region" description="Low complexity" evidence="6">
    <location>
        <begin position="44"/>
        <end position="61"/>
    </location>
</feature>
<evidence type="ECO:0000256" key="2">
    <source>
        <dbReference type="ARBA" id="ARBA00022692"/>
    </source>
</evidence>
<dbReference type="InterPro" id="IPR001733">
    <property type="entry name" value="Peptidase_S26B"/>
</dbReference>
<keyword evidence="3 7" id="KW-1133">Transmembrane helix</keyword>
<evidence type="ECO:0000256" key="6">
    <source>
        <dbReference type="SAM" id="MobiDB-lite"/>
    </source>
</evidence>
<feature type="compositionally biased region" description="Basic and acidic residues" evidence="6">
    <location>
        <begin position="33"/>
        <end position="43"/>
    </location>
</feature>
<feature type="transmembrane region" description="Helical" evidence="7">
    <location>
        <begin position="216"/>
        <end position="234"/>
    </location>
</feature>
<protein>
    <recommendedName>
        <fullName evidence="5">Signal peptidase I</fullName>
        <ecNumber evidence="5">3.4.21.89</ecNumber>
    </recommendedName>
</protein>
<dbReference type="EMBL" id="JAIXCQ010000001">
    <property type="protein sequence ID" value="MCA5892129.1"/>
    <property type="molecule type" value="Genomic_DNA"/>
</dbReference>
<dbReference type="SUPFAM" id="SSF51306">
    <property type="entry name" value="LexA/Signal peptidase"/>
    <property type="match status" value="1"/>
</dbReference>
<feature type="region of interest" description="Disordered" evidence="6">
    <location>
        <begin position="1"/>
        <end position="71"/>
    </location>
</feature>
<evidence type="ECO:0000256" key="1">
    <source>
        <dbReference type="ARBA" id="ARBA00004370"/>
    </source>
</evidence>
<dbReference type="CDD" id="cd06530">
    <property type="entry name" value="S26_SPase_I"/>
    <property type="match status" value="1"/>
</dbReference>
<evidence type="ECO:0000256" key="4">
    <source>
        <dbReference type="ARBA" id="ARBA00023136"/>
    </source>
</evidence>
<keyword evidence="8" id="KW-0378">Hydrolase</keyword>
<name>A0ABS7ZE84_9MICO</name>
<dbReference type="NCBIfam" id="TIGR02228">
    <property type="entry name" value="sigpep_I_arch"/>
    <property type="match status" value="1"/>
</dbReference>
<dbReference type="GO" id="GO:0009003">
    <property type="term" value="F:signal peptidase activity"/>
    <property type="evidence" value="ECO:0007669"/>
    <property type="project" value="UniProtKB-EC"/>
</dbReference>
<keyword evidence="9" id="KW-1185">Reference proteome</keyword>